<sequence>MITVLETSPLNTVQDCGRPGYRNLGVGSSGVMDMLALRAGNILLENQPDDACIELQTFPFLLRFDAPASFAVTGIDADMELDGQKLLPWSAVTASAGQTLRIGPPRTGARGYVCVAGGIDVPVILGSRSTQLRGGFGGQSGRFLEAGDTLGIRPGGASCSGYAVLPPSVALKNGNDTETPGVVTLRFIPATDYLLFTEQSRAIFQNCEWKITPQSNRVGYRLSGDKLQLTNPVELRSYGIVPGIVQVPPAGEPIVQMADANTAGGYPRIATVIEADLWRLALARIGSRIRFQECSYEEGVDAMRPVEAWLENMKLMVSRYRNSCMRRESGKTGGKK</sequence>
<keyword evidence="1" id="KW-0547">Nucleotide-binding</keyword>
<evidence type="ECO:0000256" key="3">
    <source>
        <dbReference type="ARBA" id="ARBA00022840"/>
    </source>
</evidence>
<dbReference type="Gene3D" id="2.40.100.10">
    <property type="entry name" value="Cyclophilin-like"/>
    <property type="match status" value="1"/>
</dbReference>
<keyword evidence="3" id="KW-0067">ATP-binding</keyword>
<evidence type="ECO:0000259" key="4">
    <source>
        <dbReference type="SMART" id="SM00797"/>
    </source>
</evidence>
<dbReference type="PANTHER" id="PTHR43309">
    <property type="entry name" value="5-OXOPROLINASE SUBUNIT C"/>
    <property type="match status" value="1"/>
</dbReference>
<dbReference type="Proteomes" id="UP000515220">
    <property type="component" value="Chromosome"/>
</dbReference>
<evidence type="ECO:0000256" key="2">
    <source>
        <dbReference type="ARBA" id="ARBA00022801"/>
    </source>
</evidence>
<evidence type="ECO:0000256" key="1">
    <source>
        <dbReference type="ARBA" id="ARBA00022741"/>
    </source>
</evidence>
<dbReference type="SMART" id="SM00797">
    <property type="entry name" value="AHS2"/>
    <property type="match status" value="1"/>
</dbReference>
<dbReference type="SUPFAM" id="SSF50891">
    <property type="entry name" value="Cyclophilin-like"/>
    <property type="match status" value="1"/>
</dbReference>
<evidence type="ECO:0000313" key="6">
    <source>
        <dbReference type="Proteomes" id="UP000515220"/>
    </source>
</evidence>
<dbReference type="InterPro" id="IPR052708">
    <property type="entry name" value="PxpC"/>
</dbReference>
<dbReference type="EMBL" id="AP023326">
    <property type="protein sequence ID" value="BCI65982.1"/>
    <property type="molecule type" value="Genomic_DNA"/>
</dbReference>
<proteinExistence type="predicted"/>
<dbReference type="InterPro" id="IPR029000">
    <property type="entry name" value="Cyclophilin-like_dom_sf"/>
</dbReference>
<evidence type="ECO:0000313" key="5">
    <source>
        <dbReference type="EMBL" id="BCI65982.1"/>
    </source>
</evidence>
<dbReference type="NCBIfam" id="TIGR00724">
    <property type="entry name" value="urea_amlyse_rel"/>
    <property type="match status" value="1"/>
</dbReference>
<reference evidence="5 6" key="1">
    <citation type="submission" date="2020-07" db="EMBL/GenBank/DDBJ databases">
        <title>Complete Genome Sequence of an acetic acid bacterium, Acetobacter aceti JCM20276.</title>
        <authorList>
            <person name="Hirose Y."/>
            <person name="Mihara H."/>
        </authorList>
    </citation>
    <scope>NUCLEOTIDE SEQUENCE [LARGE SCALE GENOMIC DNA]</scope>
    <source>
        <strain evidence="5 6">JCM20276</strain>
    </source>
</reference>
<keyword evidence="2" id="KW-0378">Hydrolase</keyword>
<dbReference type="AlphaFoldDB" id="A0A6S6PML7"/>
<dbReference type="Pfam" id="PF02626">
    <property type="entry name" value="CT_A_B"/>
    <property type="match status" value="1"/>
</dbReference>
<name>A0A6S6PML7_ACEAC</name>
<dbReference type="GO" id="GO:0005524">
    <property type="term" value="F:ATP binding"/>
    <property type="evidence" value="ECO:0007669"/>
    <property type="project" value="UniProtKB-KW"/>
</dbReference>
<dbReference type="RefSeq" id="WP_099348852.1">
    <property type="nucleotide sequence ID" value="NZ_AP023326.1"/>
</dbReference>
<dbReference type="PANTHER" id="PTHR43309:SF3">
    <property type="entry name" value="5-OXOPROLINASE SUBUNIT C"/>
    <property type="match status" value="1"/>
</dbReference>
<accession>A0A6S6PML7</accession>
<organism evidence="5 6">
    <name type="scientific">Acetobacter aceti</name>
    <dbReference type="NCBI Taxonomy" id="435"/>
    <lineage>
        <taxon>Bacteria</taxon>
        <taxon>Pseudomonadati</taxon>
        <taxon>Pseudomonadota</taxon>
        <taxon>Alphaproteobacteria</taxon>
        <taxon>Acetobacterales</taxon>
        <taxon>Acetobacteraceae</taxon>
        <taxon>Acetobacter</taxon>
        <taxon>Acetobacter subgen. Acetobacter</taxon>
    </lineage>
</organism>
<feature type="domain" description="Carboxyltransferase" evidence="4">
    <location>
        <begin position="23"/>
        <end position="309"/>
    </location>
</feature>
<dbReference type="InterPro" id="IPR003778">
    <property type="entry name" value="CT_A_B"/>
</dbReference>
<gene>
    <name evidence="5" type="ORF">AAJCM20276_06060</name>
</gene>
<protein>
    <recommendedName>
        <fullName evidence="4">Carboxyltransferase domain-containing protein</fullName>
    </recommendedName>
</protein>
<dbReference type="GO" id="GO:0016787">
    <property type="term" value="F:hydrolase activity"/>
    <property type="evidence" value="ECO:0007669"/>
    <property type="project" value="UniProtKB-KW"/>
</dbReference>